<dbReference type="InterPro" id="IPR052025">
    <property type="entry name" value="Xyloglucanase_GH74"/>
</dbReference>
<dbReference type="InterPro" id="IPR036278">
    <property type="entry name" value="Sialidase_sf"/>
</dbReference>
<sequence length="948" mass="98321">MAASAIMLCGLLLAACNPVNLRGGLAVGIFDGSPRTENSTGAFRGGPMGRVISVATSADGSRIYAGADHAGLWRSDDMGVSWQQMEQPQPGDGAAVCPAGWKPTSGCRLGSQTIRSIAVSPTDPDLVFVGTVNDQHSPERDGVYRTEDGGVTWELVFQQQCKTGGLPGVTNQPIEQVLFAPDDPTKLWASAGCGVAYSTVGGIPPSAPPTSGADPTAIGARGTWRVNMQPSVAYRIAVGPRTQDGRRSVWACGDNSGARLWRATDGGTSFTDMSTVLTGASALSQLICWTPSAAADNRRRHEAMISSSQAMTVDPAHPDRLYALAWGNNGYQFRHCGGSGEAGCPQSGVDHVVSPCTDSYCGPTILQIDADTATVRALSSPPRTGEGSNEAPAGSGEVTLAGQAQPDGRFLLFMGNGAYFASAVAPATSPYAWHRLDGPDPGDQCTLVNPATLAATCSSNNFDHRENHTLPTDVLHPDSHAFTVSPNFSMNLTTSAVTPWNAALGNCAGTGVMVQTDDGGLATSTDCGRNWTLAKGLSTNPGGGLGGYSRGGGKQPILWVGGRDDDAWLSNNGGQDWTLAGTCGDCQGALVDQLGGVIAHHNRGPSITTWNVPATGTFGPGAPGGHTYTFPSDVEGSVGADWTKGYRYLVQTVPGENPVPFGDVVGVDNDSTGTYVIRAAGGGSFHRVGPALPAGVRAVLQTSGGHTGTLFWVGSRGPDFASSESDQLYVADRPDSPTRWICVVPGYDPLTGGCKQPADAADAPCPADQACHAYRFFADPYDSQVAYILDANGVKETLDGGATWHLQPELTTKVLADGASPPHCKGNCVYDDDDSPLRSMVFVPGEPGTRFAVGVNGVFMTLSANPGTTGGGTALTEHWHQLLDPTSTPCLATSGFFDPAGPYGRALYVGCTQRGVLGILQIPAPGDRNSLDTGPTPTNTWPTTPPHA</sequence>
<organism evidence="2 3">
    <name type="scientific">Actinacidiphila acididurans</name>
    <dbReference type="NCBI Taxonomy" id="2784346"/>
    <lineage>
        <taxon>Bacteria</taxon>
        <taxon>Bacillati</taxon>
        <taxon>Actinomycetota</taxon>
        <taxon>Actinomycetes</taxon>
        <taxon>Kitasatosporales</taxon>
        <taxon>Streptomycetaceae</taxon>
        <taxon>Actinacidiphila</taxon>
    </lineage>
</organism>
<reference evidence="2 3" key="1">
    <citation type="submission" date="2021-01" db="EMBL/GenBank/DDBJ databases">
        <title>Streptomyces acididurans sp. nov., isolated from a peat swamp forest soil.</title>
        <authorList>
            <person name="Chantavorakit T."/>
            <person name="Duangmal K."/>
        </authorList>
    </citation>
    <scope>NUCLEOTIDE SEQUENCE [LARGE SCALE GENOMIC DNA]</scope>
    <source>
        <strain evidence="2 3">KK5PA1</strain>
    </source>
</reference>
<dbReference type="Proteomes" id="UP000749040">
    <property type="component" value="Unassembled WGS sequence"/>
</dbReference>
<proteinExistence type="predicted"/>
<dbReference type="SUPFAM" id="SSF50939">
    <property type="entry name" value="Sialidases"/>
    <property type="match status" value="1"/>
</dbReference>
<feature type="region of interest" description="Disordered" evidence="1">
    <location>
        <begin position="924"/>
        <end position="948"/>
    </location>
</feature>
<dbReference type="EMBL" id="JADKYB010000009">
    <property type="protein sequence ID" value="MBM9506677.1"/>
    <property type="molecule type" value="Genomic_DNA"/>
</dbReference>
<dbReference type="PANTHER" id="PTHR43739:SF5">
    <property type="entry name" value="EXO-ALPHA-SIALIDASE"/>
    <property type="match status" value="1"/>
</dbReference>
<protein>
    <recommendedName>
        <fullName evidence="4">Exo-alpha-sialidase</fullName>
    </recommendedName>
</protein>
<dbReference type="PANTHER" id="PTHR43739">
    <property type="entry name" value="XYLOGLUCANASE (EUROFUNG)"/>
    <property type="match status" value="1"/>
</dbReference>
<dbReference type="Gene3D" id="2.130.10.10">
    <property type="entry name" value="YVTN repeat-like/Quinoprotein amine dehydrogenase"/>
    <property type="match status" value="1"/>
</dbReference>
<comment type="caution">
    <text evidence="2">The sequence shown here is derived from an EMBL/GenBank/DDBJ whole genome shotgun (WGS) entry which is preliminary data.</text>
</comment>
<gene>
    <name evidence="2" type="ORF">ITX44_19370</name>
</gene>
<keyword evidence="3" id="KW-1185">Reference proteome</keyword>
<evidence type="ECO:0000256" key="1">
    <source>
        <dbReference type="SAM" id="MobiDB-lite"/>
    </source>
</evidence>
<dbReference type="InterPro" id="IPR015943">
    <property type="entry name" value="WD40/YVTN_repeat-like_dom_sf"/>
</dbReference>
<dbReference type="SUPFAM" id="SSF110296">
    <property type="entry name" value="Oligoxyloglucan reducing end-specific cellobiohydrolase"/>
    <property type="match status" value="2"/>
</dbReference>
<feature type="compositionally biased region" description="Low complexity" evidence="1">
    <location>
        <begin position="933"/>
        <end position="942"/>
    </location>
</feature>
<accession>A0ABS2TV35</accession>
<dbReference type="RefSeq" id="WP_205358525.1">
    <property type="nucleotide sequence ID" value="NZ_JADKYB010000009.1"/>
</dbReference>
<name>A0ABS2TV35_9ACTN</name>
<evidence type="ECO:0000313" key="2">
    <source>
        <dbReference type="EMBL" id="MBM9506677.1"/>
    </source>
</evidence>
<evidence type="ECO:0008006" key="4">
    <source>
        <dbReference type="Google" id="ProtNLM"/>
    </source>
</evidence>
<evidence type="ECO:0000313" key="3">
    <source>
        <dbReference type="Proteomes" id="UP000749040"/>
    </source>
</evidence>
<feature type="region of interest" description="Disordered" evidence="1">
    <location>
        <begin position="377"/>
        <end position="401"/>
    </location>
</feature>